<name>A0A7C2BKF6_9CREN</name>
<dbReference type="GO" id="GO:0006396">
    <property type="term" value="P:RNA processing"/>
    <property type="evidence" value="ECO:0007669"/>
    <property type="project" value="InterPro"/>
</dbReference>
<dbReference type="PROSITE" id="PS50126">
    <property type="entry name" value="S1"/>
    <property type="match status" value="1"/>
</dbReference>
<reference evidence="4" key="1">
    <citation type="journal article" date="2020" name="mSystems">
        <title>Genome- and Community-Level Interaction Insights into Carbon Utilization and Element Cycling Functions of Hydrothermarchaeota in Hydrothermal Sediment.</title>
        <authorList>
            <person name="Zhou Z."/>
            <person name="Liu Y."/>
            <person name="Xu W."/>
            <person name="Pan J."/>
            <person name="Luo Z.H."/>
            <person name="Li M."/>
        </authorList>
    </citation>
    <scope>NUCLEOTIDE SEQUENCE [LARGE SCALE GENOMIC DNA]</scope>
    <source>
        <strain evidence="4">SpSt-23</strain>
    </source>
</reference>
<feature type="binding site" evidence="2">
    <location>
        <position position="151"/>
    </location>
    <ligand>
        <name>Zn(2+)</name>
        <dbReference type="ChEBI" id="CHEBI:29105"/>
    </ligand>
</feature>
<dbReference type="GO" id="GO:0003676">
    <property type="term" value="F:nucleic acid binding"/>
    <property type="evidence" value="ECO:0007669"/>
    <property type="project" value="InterPro"/>
</dbReference>
<dbReference type="AlphaFoldDB" id="A0A7C2BKF6"/>
<keyword evidence="2" id="KW-0479">Metal-binding</keyword>
<feature type="binding site" evidence="2">
    <location>
        <position position="164"/>
    </location>
    <ligand>
        <name>Zn(2+)</name>
        <dbReference type="ChEBI" id="CHEBI:29105"/>
    </ligand>
</feature>
<dbReference type="InterPro" id="IPR030850">
    <property type="entry name" value="Exosome_Csl4_arc"/>
</dbReference>
<dbReference type="InterPro" id="IPR039771">
    <property type="entry name" value="Csl4"/>
</dbReference>
<dbReference type="SUPFAM" id="SSF110324">
    <property type="entry name" value="Ribosomal L27 protein-like"/>
    <property type="match status" value="1"/>
</dbReference>
<dbReference type="GO" id="GO:0006401">
    <property type="term" value="P:RNA catabolic process"/>
    <property type="evidence" value="ECO:0007669"/>
    <property type="project" value="UniProtKB-UniRule"/>
</dbReference>
<comment type="similarity">
    <text evidence="2">Belongs to the CSL4 family.</text>
</comment>
<organism evidence="4">
    <name type="scientific">Thermosphaera aggregans</name>
    <dbReference type="NCBI Taxonomy" id="54254"/>
    <lineage>
        <taxon>Archaea</taxon>
        <taxon>Thermoproteota</taxon>
        <taxon>Thermoprotei</taxon>
        <taxon>Desulfurococcales</taxon>
        <taxon>Desulfurococcaceae</taxon>
        <taxon>Thermosphaera</taxon>
    </lineage>
</organism>
<accession>A0A7C2BKF6</accession>
<dbReference type="GO" id="GO:0000178">
    <property type="term" value="C:exosome (RNase complex)"/>
    <property type="evidence" value="ECO:0007669"/>
    <property type="project" value="UniProtKB-KW"/>
</dbReference>
<evidence type="ECO:0000256" key="1">
    <source>
        <dbReference type="ARBA" id="ARBA00022835"/>
    </source>
</evidence>
<sequence>MSNAKAVVPGEELGVEEEALPAQGVYVDKKGFLRALVVGTAVMDKLKKTVMVRPANKRELGLRPGTLVEAIVVSMSDDIAVLNIYNANGVPVDFSGILHVTQVSTEYVKTMWDVLRPGDIVRAKVINSAIPYQVTIKDPGLGVIAAKCSVCGGILYKAGDKLQCASCGGVESRRIGVGYVYVLR</sequence>
<keyword evidence="2" id="KW-0963">Cytoplasm</keyword>
<protein>
    <recommendedName>
        <fullName evidence="2">Exosome complex component Csl4</fullName>
    </recommendedName>
</protein>
<dbReference type="PANTHER" id="PTHR12686">
    <property type="entry name" value="3'-5' EXORIBONUCLEASE CSL4-RELATED"/>
    <property type="match status" value="1"/>
</dbReference>
<dbReference type="Gene3D" id="2.20.70.10">
    <property type="match status" value="1"/>
</dbReference>
<comment type="function">
    <text evidence="2">Non-catalytic component of the exosome, which is a complex involved in RNA degradation. Increases the RNA binding and the efficiency of RNA degradation. Helpful for the interaction of the exosome with A-poor RNAs.</text>
</comment>
<comment type="subunit">
    <text evidence="2">Component of the archaeal exosome complex. Forms a trimer of Rrp4 and/or Csl4 subunits. The trimer associates with an hexameric ring-like arrangement composed of 3 Rrp41-Rrp42 heterodimers. Interacts with DnaG.</text>
</comment>
<dbReference type="Gene3D" id="2.40.50.140">
    <property type="entry name" value="Nucleic acid-binding proteins"/>
    <property type="match status" value="1"/>
</dbReference>
<gene>
    <name evidence="2" type="primary">csl4</name>
    <name evidence="4" type="ORF">ENP55_02745</name>
</gene>
<feature type="binding site" evidence="2">
    <location>
        <position position="167"/>
    </location>
    <ligand>
        <name>Zn(2+)</name>
        <dbReference type="ChEBI" id="CHEBI:29105"/>
    </ligand>
</feature>
<proteinExistence type="inferred from homology"/>
<dbReference type="InterPro" id="IPR025721">
    <property type="entry name" value="Exosome_cplx_N_dom"/>
</dbReference>
<dbReference type="Gene3D" id="2.40.50.100">
    <property type="match status" value="1"/>
</dbReference>
<dbReference type="InterPro" id="IPR012340">
    <property type="entry name" value="NA-bd_OB-fold"/>
</dbReference>
<feature type="domain" description="S1 motif" evidence="3">
    <location>
        <begin position="65"/>
        <end position="127"/>
    </location>
</feature>
<dbReference type="GO" id="GO:0008270">
    <property type="term" value="F:zinc ion binding"/>
    <property type="evidence" value="ECO:0007669"/>
    <property type="project" value="UniProtKB-UniRule"/>
</dbReference>
<dbReference type="NCBIfam" id="NF034126">
    <property type="entry name" value="PRK09521.1"/>
    <property type="match status" value="1"/>
</dbReference>
<dbReference type="SMART" id="SM00316">
    <property type="entry name" value="S1"/>
    <property type="match status" value="1"/>
</dbReference>
<dbReference type="EMBL" id="DSJT01000012">
    <property type="protein sequence ID" value="HEF87211.1"/>
    <property type="molecule type" value="Genomic_DNA"/>
</dbReference>
<dbReference type="Pfam" id="PF14382">
    <property type="entry name" value="ECR1_N"/>
    <property type="match status" value="1"/>
</dbReference>
<dbReference type="SUPFAM" id="SSF50249">
    <property type="entry name" value="Nucleic acid-binding proteins"/>
    <property type="match status" value="1"/>
</dbReference>
<evidence type="ECO:0000313" key="4">
    <source>
        <dbReference type="EMBL" id="HEF87211.1"/>
    </source>
</evidence>
<dbReference type="InterPro" id="IPR003029">
    <property type="entry name" value="S1_domain"/>
</dbReference>
<comment type="caution">
    <text evidence="4">The sequence shown here is derived from an EMBL/GenBank/DDBJ whole genome shotgun (WGS) entry which is preliminary data.</text>
</comment>
<dbReference type="GO" id="GO:0005737">
    <property type="term" value="C:cytoplasm"/>
    <property type="evidence" value="ECO:0007669"/>
    <property type="project" value="UniProtKB-SubCell"/>
</dbReference>
<feature type="binding site" evidence="2">
    <location>
        <position position="148"/>
    </location>
    <ligand>
        <name>Zn(2+)</name>
        <dbReference type="ChEBI" id="CHEBI:29105"/>
    </ligand>
</feature>
<dbReference type="HAMAP" id="MF_00975">
    <property type="entry name" value="Exosome_Csl4"/>
    <property type="match status" value="1"/>
</dbReference>
<comment type="subcellular location">
    <subcellularLocation>
        <location evidence="2">Cytoplasm</location>
    </subcellularLocation>
</comment>
<keyword evidence="1 2" id="KW-0271">Exosome</keyword>
<evidence type="ECO:0000256" key="2">
    <source>
        <dbReference type="HAMAP-Rule" id="MF_00975"/>
    </source>
</evidence>
<evidence type="ECO:0000259" key="3">
    <source>
        <dbReference type="PROSITE" id="PS50126"/>
    </source>
</evidence>
<dbReference type="PANTHER" id="PTHR12686:SF8">
    <property type="entry name" value="EXOSOME COMPLEX COMPONENT CSL4"/>
    <property type="match status" value="1"/>
</dbReference>
<keyword evidence="2" id="KW-0862">Zinc</keyword>